<comment type="caution">
    <text evidence="1">The sequence shown here is derived from an EMBL/GenBank/DDBJ whole genome shotgun (WGS) entry which is preliminary data.</text>
</comment>
<accession>X1HKV9</accession>
<gene>
    <name evidence="1" type="ORF">S03H2_38630</name>
</gene>
<evidence type="ECO:0008006" key="2">
    <source>
        <dbReference type="Google" id="ProtNLM"/>
    </source>
</evidence>
<reference evidence="1" key="1">
    <citation type="journal article" date="2014" name="Front. Microbiol.">
        <title>High frequency of phylogenetically diverse reductive dehalogenase-homologous genes in deep subseafloor sedimentary metagenomes.</title>
        <authorList>
            <person name="Kawai M."/>
            <person name="Futagami T."/>
            <person name="Toyoda A."/>
            <person name="Takaki Y."/>
            <person name="Nishi S."/>
            <person name="Hori S."/>
            <person name="Arai W."/>
            <person name="Tsubouchi T."/>
            <person name="Morono Y."/>
            <person name="Uchiyama I."/>
            <person name="Ito T."/>
            <person name="Fujiyama A."/>
            <person name="Inagaki F."/>
            <person name="Takami H."/>
        </authorList>
    </citation>
    <scope>NUCLEOTIDE SEQUENCE</scope>
    <source>
        <strain evidence="1">Expedition CK06-06</strain>
    </source>
</reference>
<proteinExistence type="predicted"/>
<feature type="non-terminal residue" evidence="1">
    <location>
        <position position="132"/>
    </location>
</feature>
<evidence type="ECO:0000313" key="1">
    <source>
        <dbReference type="EMBL" id="GAH57695.1"/>
    </source>
</evidence>
<protein>
    <recommendedName>
        <fullName evidence="2">O-methyltransferase domain-containing protein</fullName>
    </recommendedName>
</protein>
<organism evidence="1">
    <name type="scientific">marine sediment metagenome</name>
    <dbReference type="NCBI Taxonomy" id="412755"/>
    <lineage>
        <taxon>unclassified sequences</taxon>
        <taxon>metagenomes</taxon>
        <taxon>ecological metagenomes</taxon>
    </lineage>
</organism>
<name>X1HKV9_9ZZZZ</name>
<sequence>MGEKKMKLIQNYENLLRFYKADEEFFSKEGFGFSIADRILHIALLYPWDAYYLFYYAKRIPDKGGYLEIGGGYGSSTLCVHLATQLVETTVNLVTIDPFVPFDGGRNASKAHFIENTKDIPHLRVIDCASDV</sequence>
<dbReference type="AlphaFoldDB" id="X1HKV9"/>
<dbReference type="EMBL" id="BARU01023830">
    <property type="protein sequence ID" value="GAH57695.1"/>
    <property type="molecule type" value="Genomic_DNA"/>
</dbReference>